<dbReference type="GeneID" id="98161939"/>
<dbReference type="RefSeq" id="XP_070894900.1">
    <property type="nucleotide sequence ID" value="XM_071046775.1"/>
</dbReference>
<gene>
    <name evidence="1" type="ORF">BJX68DRAFT_270807</name>
</gene>
<evidence type="ECO:0000313" key="1">
    <source>
        <dbReference type="EMBL" id="KAL2842089.1"/>
    </source>
</evidence>
<reference evidence="1 2" key="1">
    <citation type="submission" date="2024-07" db="EMBL/GenBank/DDBJ databases">
        <title>Section-level genome sequencing and comparative genomics of Aspergillus sections Usti and Cavernicolus.</title>
        <authorList>
            <consortium name="Lawrence Berkeley National Laboratory"/>
            <person name="Nybo J.L."/>
            <person name="Vesth T.C."/>
            <person name="Theobald S."/>
            <person name="Frisvad J.C."/>
            <person name="Larsen T.O."/>
            <person name="Kjaerboelling I."/>
            <person name="Rothschild-Mancinelli K."/>
            <person name="Lyhne E.K."/>
            <person name="Kogle M.E."/>
            <person name="Barry K."/>
            <person name="Clum A."/>
            <person name="Na H."/>
            <person name="Ledsgaard L."/>
            <person name="Lin J."/>
            <person name="Lipzen A."/>
            <person name="Kuo A."/>
            <person name="Riley R."/>
            <person name="Mondo S."/>
            <person name="LaButti K."/>
            <person name="Haridas S."/>
            <person name="Pangalinan J."/>
            <person name="Salamov A.A."/>
            <person name="Simmons B.A."/>
            <person name="Magnuson J.K."/>
            <person name="Chen J."/>
            <person name="Drula E."/>
            <person name="Henrissat B."/>
            <person name="Wiebenga A."/>
            <person name="Lubbers R.J."/>
            <person name="Gomes A.C."/>
            <person name="Macurrencykelacurrency M.R."/>
            <person name="Stajich J."/>
            <person name="Grigoriev I.V."/>
            <person name="Mortensen U.H."/>
            <person name="De vries R.P."/>
            <person name="Baker S.E."/>
            <person name="Andersen M.R."/>
        </authorList>
    </citation>
    <scope>NUCLEOTIDE SEQUENCE [LARGE SCALE GENOMIC DNA]</scope>
    <source>
        <strain evidence="1 2">CBS 756.74</strain>
    </source>
</reference>
<dbReference type="EMBL" id="JBFXLR010000053">
    <property type="protein sequence ID" value="KAL2842089.1"/>
    <property type="molecule type" value="Genomic_DNA"/>
</dbReference>
<comment type="caution">
    <text evidence="1">The sequence shown here is derived from an EMBL/GenBank/DDBJ whole genome shotgun (WGS) entry which is preliminary data.</text>
</comment>
<organism evidence="1 2">
    <name type="scientific">Aspergillus pseudodeflectus</name>
    <dbReference type="NCBI Taxonomy" id="176178"/>
    <lineage>
        <taxon>Eukaryota</taxon>
        <taxon>Fungi</taxon>
        <taxon>Dikarya</taxon>
        <taxon>Ascomycota</taxon>
        <taxon>Pezizomycotina</taxon>
        <taxon>Eurotiomycetes</taxon>
        <taxon>Eurotiomycetidae</taxon>
        <taxon>Eurotiales</taxon>
        <taxon>Aspergillaceae</taxon>
        <taxon>Aspergillus</taxon>
        <taxon>Aspergillus subgen. Nidulantes</taxon>
    </lineage>
</organism>
<sequence>MTNIFTPSLSSPTFYNSVHGQGDPRVTRNRLMERDDDMRPRATTIPFHSKTPSKLSTVINRSGTTTPDSTLHDDFSRVYTIFQSLKPNYTIIDDEGLPVYYVKTNGLRPTAPHLTMHPGKDASGPIVAFVKFIASSRTAKIARGDPEYAQNAIWEDLKRLDRWSGVRYRWEMAVLDYDGAVQRKTFVWKRTRSFNADGLPRESKNLFRRNYKLVDGESGELLAVFSAGLGLGNFKQLGKLRFVDDRYGSVFRMMVFLSALVVCDWED</sequence>
<proteinExistence type="predicted"/>
<dbReference type="Proteomes" id="UP001610444">
    <property type="component" value="Unassembled WGS sequence"/>
</dbReference>
<evidence type="ECO:0000313" key="2">
    <source>
        <dbReference type="Proteomes" id="UP001610444"/>
    </source>
</evidence>
<protein>
    <recommendedName>
        <fullName evidence="3">Phospholipid scramblase</fullName>
    </recommendedName>
</protein>
<keyword evidence="2" id="KW-1185">Reference proteome</keyword>
<evidence type="ECO:0008006" key="3">
    <source>
        <dbReference type="Google" id="ProtNLM"/>
    </source>
</evidence>
<accession>A0ABR4JPY1</accession>
<name>A0ABR4JPY1_9EURO</name>